<dbReference type="PROSITE" id="PS50096">
    <property type="entry name" value="IQ"/>
    <property type="match status" value="1"/>
</dbReference>
<reference evidence="8 9" key="1">
    <citation type="submission" date="2022-05" db="EMBL/GenBank/DDBJ databases">
        <authorList>
            <consortium name="Genoscope - CEA"/>
            <person name="William W."/>
        </authorList>
    </citation>
    <scope>NUCLEOTIDE SEQUENCE [LARGE SCALE GENOMIC DNA]</scope>
</reference>
<gene>
    <name evidence="8" type="ORF">PMEA_00011506</name>
</gene>
<feature type="compositionally biased region" description="Basic residues" evidence="5">
    <location>
        <begin position="988"/>
        <end position="1002"/>
    </location>
</feature>
<feature type="compositionally biased region" description="Basic and acidic residues" evidence="5">
    <location>
        <begin position="1208"/>
        <end position="1223"/>
    </location>
</feature>
<feature type="region of interest" description="Disordered" evidence="5">
    <location>
        <begin position="988"/>
        <end position="1054"/>
    </location>
</feature>
<feature type="chain" id="PRO_5043975908" description="Myb-like domain-containing protein" evidence="6">
    <location>
        <begin position="19"/>
        <end position="1396"/>
    </location>
</feature>
<sequence length="1396" mass="160220">MIVLLELFLYWRFDYFYGLCVSKRNSPQVVQVLFLFTEMESLNDLGDYLNTEIVCTLAGLGYSEGNDYYKSPDCLESLKDLVRFLRRDDTTCEIRRQLGYSEVLQNDLVAILKSCSSKEGEIFDMVIRLMVNLTQPAVLCFENKIPDDKTGQHYYLDLVTQLQAYKEAFTAKEVMSVIGRELGRLLQMEWDDRLEEDSLLIERILLLIRNILHIPANKQAEKRTDDDASIHDQVIWNLHTNGIDDLLLFVACSPDERRWSMHILEIVSLMLREQNPESLAKAGEGRSRSEKKDDEKQLEIIRQQELAEKLNNARKFSGRHSRFGGTFYVQNMKSINDKNQLVYHRPLAEVKNMSFDHNKTAPKKRKKQLLAKEMGEERRSTLSIRLFLKNFCKEFLQNCYNPLMNIVKDNIKHGRSQENDESYFLWAMRFFMEFSRHYDFRVDYISETLSVVTFTDLLNVIVKFYDGLESNKSEASIWGRRLHLAIQAYKELLINLTFMDKSEDGSLQENTKIIKGNIFYTPEYRDTFLSLIRKFNMTIQTKSYLQDLIEAFHIFLKMLEKYCSGKTHIVVKKKKKISKKKKRNLSSVPVNLTPEESEEKWQELASDLSATLQGHAGDIPNSVVPFDAASEIPVDEQKTNALSQIQQFLRGHLCREAVAMLRAARDVWPEDDHFGSVGISAEDEFMCLSDIFKMDLPSVLVRTENEVEEEDEEETKPEDEEMAAVQTHEVEFSIQDFLNKLATPALLQPYCWLLKYYKENKDTTNHAIIKMLHRVAVDLKTPAMLFQLSLFCTFQKILFDPAANQYKEMVKFSRYIVSKFFELLPKNPALVAELVLWKSSGDCYEIVEGYGSLALRNASQSSSVWTFEEEEELHELYKEHKDSDDIVDTIMEKMSSDTKSRRQIMNKLVAMKLVLSRKELTKRPVKKGVWSEEEVEQLRALYEEYKNSLEQQDIVEKIMEHMLNGSRTRRQVINQLVNLGLVEDRKMLHKKRTKGNKRKKQKNNGFIVDDEDEGSDSEGGDAVEEGFDHPFSDEEESTSDDDDDEEEADISEGSLNNIITKLTSTGLKEQLLWIQSKLLRTADDRESTDKEKWQPLPLVTITEENEEALGNKLFRQALKKIGLKPPANEQETFWRIPTRLNPERLRMAAKDLEGTGTGDNEEADNTDPVTPSAGSKSKSRKKALAALAAAARENNGSASRRKRKERKRTGLENGRRGGKDWRKTVSGVAPDDNPGHDSDSEGAGELKSTAEKEPRSPSSPGAQNSADKKESSKRGKRRVRALDDSDEDDTESERGLHNGHGEFNASLDDKENKATSGNAAASNSDLEYSRNISDSEDVNYNPSGVRHTEAGKKRARDDDSDEPSDDDDDDDEKFNLPLNSHKKARRIVVDDDDDEE</sequence>
<feature type="compositionally biased region" description="Basic and acidic residues" evidence="5">
    <location>
        <begin position="283"/>
        <end position="297"/>
    </location>
</feature>
<feature type="domain" description="Myb-like" evidence="7">
    <location>
        <begin position="926"/>
        <end position="982"/>
    </location>
</feature>
<dbReference type="GO" id="GO:0000076">
    <property type="term" value="P:DNA replication checkpoint signaling"/>
    <property type="evidence" value="ECO:0007669"/>
    <property type="project" value="TreeGrafter"/>
</dbReference>
<keyword evidence="9" id="KW-1185">Reference proteome</keyword>
<feature type="compositionally biased region" description="Basic and acidic residues" evidence="5">
    <location>
        <begin position="1141"/>
        <end position="1153"/>
    </location>
</feature>
<dbReference type="GO" id="GO:0006281">
    <property type="term" value="P:DNA repair"/>
    <property type="evidence" value="ECO:0007669"/>
    <property type="project" value="TreeGrafter"/>
</dbReference>
<feature type="compositionally biased region" description="Polar residues" evidence="5">
    <location>
        <begin position="1256"/>
        <end position="1265"/>
    </location>
</feature>
<keyword evidence="3" id="KW-0539">Nucleus</keyword>
<dbReference type="Proteomes" id="UP001159428">
    <property type="component" value="Unassembled WGS sequence"/>
</dbReference>
<proteinExistence type="inferred from homology"/>
<feature type="compositionally biased region" description="Acidic residues" evidence="5">
    <location>
        <begin position="1033"/>
        <end position="1050"/>
    </location>
</feature>
<organism evidence="8 9">
    <name type="scientific">Pocillopora meandrina</name>
    <dbReference type="NCBI Taxonomy" id="46732"/>
    <lineage>
        <taxon>Eukaryota</taxon>
        <taxon>Metazoa</taxon>
        <taxon>Cnidaria</taxon>
        <taxon>Anthozoa</taxon>
        <taxon>Hexacorallia</taxon>
        <taxon>Scleractinia</taxon>
        <taxon>Astrocoeniina</taxon>
        <taxon>Pocilloporidae</taxon>
        <taxon>Pocillopora</taxon>
    </lineage>
</organism>
<evidence type="ECO:0000256" key="3">
    <source>
        <dbReference type="ARBA" id="ARBA00023242"/>
    </source>
</evidence>
<evidence type="ECO:0000256" key="2">
    <source>
        <dbReference type="ARBA" id="ARBA00008174"/>
    </source>
</evidence>
<feature type="compositionally biased region" description="Acidic residues" evidence="5">
    <location>
        <begin position="1358"/>
        <end position="1372"/>
    </location>
</feature>
<feature type="domain" description="Myb-like" evidence="7">
    <location>
        <begin position="861"/>
        <end position="914"/>
    </location>
</feature>
<keyword evidence="4" id="KW-0131">Cell cycle</keyword>
<comment type="similarity">
    <text evidence="2">Belongs to the timeless family.</text>
</comment>
<dbReference type="PANTHER" id="PTHR22940:SF4">
    <property type="entry name" value="PROTEIN TIMELESS HOMOLOG"/>
    <property type="match status" value="1"/>
</dbReference>
<dbReference type="GO" id="GO:0003677">
    <property type="term" value="F:DNA binding"/>
    <property type="evidence" value="ECO:0007669"/>
    <property type="project" value="TreeGrafter"/>
</dbReference>
<dbReference type="PANTHER" id="PTHR22940">
    <property type="entry name" value="TIMEOUT/TIMELESS-2"/>
    <property type="match status" value="1"/>
</dbReference>
<evidence type="ECO:0000256" key="4">
    <source>
        <dbReference type="ARBA" id="ARBA00023306"/>
    </source>
</evidence>
<dbReference type="EMBL" id="CALNXJ010000020">
    <property type="protein sequence ID" value="CAH3123753.1"/>
    <property type="molecule type" value="Genomic_DNA"/>
</dbReference>
<feature type="compositionally biased region" description="Basic and acidic residues" evidence="5">
    <location>
        <begin position="1346"/>
        <end position="1357"/>
    </location>
</feature>
<dbReference type="InterPro" id="IPR006906">
    <property type="entry name" value="Timeless_N"/>
</dbReference>
<dbReference type="InterPro" id="IPR044998">
    <property type="entry name" value="Timeless"/>
</dbReference>
<feature type="compositionally biased region" description="Low complexity" evidence="5">
    <location>
        <begin position="1184"/>
        <end position="1198"/>
    </location>
</feature>
<accession>A0AAU9WRP0</accession>
<dbReference type="GO" id="GO:0048511">
    <property type="term" value="P:rhythmic process"/>
    <property type="evidence" value="ECO:0007669"/>
    <property type="project" value="UniProtKB-KW"/>
</dbReference>
<evidence type="ECO:0000256" key="6">
    <source>
        <dbReference type="SAM" id="SignalP"/>
    </source>
</evidence>
<keyword evidence="6" id="KW-0732">Signal</keyword>
<evidence type="ECO:0000313" key="9">
    <source>
        <dbReference type="Proteomes" id="UP001159428"/>
    </source>
</evidence>
<protein>
    <recommendedName>
        <fullName evidence="7">Myb-like domain-containing protein</fullName>
    </recommendedName>
</protein>
<evidence type="ECO:0000256" key="5">
    <source>
        <dbReference type="SAM" id="MobiDB-lite"/>
    </source>
</evidence>
<feature type="region of interest" description="Disordered" evidence="5">
    <location>
        <begin position="1132"/>
        <end position="1396"/>
    </location>
</feature>
<feature type="region of interest" description="Disordered" evidence="5">
    <location>
        <begin position="278"/>
        <end position="297"/>
    </location>
</feature>
<dbReference type="Pfam" id="PF05029">
    <property type="entry name" value="TIMELESS_C"/>
    <property type="match status" value="1"/>
</dbReference>
<dbReference type="GO" id="GO:0043111">
    <property type="term" value="P:replication fork arrest"/>
    <property type="evidence" value="ECO:0007669"/>
    <property type="project" value="TreeGrafter"/>
</dbReference>
<dbReference type="GO" id="GO:0031298">
    <property type="term" value="C:replication fork protection complex"/>
    <property type="evidence" value="ECO:0007669"/>
    <property type="project" value="TreeGrafter"/>
</dbReference>
<dbReference type="SMART" id="SM00717">
    <property type="entry name" value="SANT"/>
    <property type="match status" value="2"/>
</dbReference>
<feature type="compositionally biased region" description="Polar residues" evidence="5">
    <location>
        <begin position="1314"/>
        <end position="1342"/>
    </location>
</feature>
<dbReference type="InterPro" id="IPR001005">
    <property type="entry name" value="SANT/Myb"/>
</dbReference>
<dbReference type="InterPro" id="IPR007725">
    <property type="entry name" value="TIMELESS_C"/>
</dbReference>
<feature type="compositionally biased region" description="Acidic residues" evidence="5">
    <location>
        <begin position="1008"/>
        <end position="1025"/>
    </location>
</feature>
<name>A0AAU9WRP0_9CNID</name>
<evidence type="ECO:0000259" key="7">
    <source>
        <dbReference type="SMART" id="SM00717"/>
    </source>
</evidence>
<dbReference type="Pfam" id="PF04821">
    <property type="entry name" value="TIMELESS"/>
    <property type="match status" value="1"/>
</dbReference>
<comment type="caution">
    <text evidence="8">The sequence shown here is derived from an EMBL/GenBank/DDBJ whole genome shotgun (WGS) entry which is preliminary data.</text>
</comment>
<feature type="signal peptide" evidence="6">
    <location>
        <begin position="1"/>
        <end position="18"/>
    </location>
</feature>
<dbReference type="Pfam" id="PF26019">
    <property type="entry name" value="HTH_TIMELESS"/>
    <property type="match status" value="2"/>
</dbReference>
<evidence type="ECO:0000313" key="8">
    <source>
        <dbReference type="EMBL" id="CAH3123753.1"/>
    </source>
</evidence>
<comment type="subcellular location">
    <subcellularLocation>
        <location evidence="1">Nucleus</location>
    </subcellularLocation>
</comment>
<evidence type="ECO:0000256" key="1">
    <source>
        <dbReference type="ARBA" id="ARBA00004123"/>
    </source>
</evidence>